<evidence type="ECO:0000256" key="2">
    <source>
        <dbReference type="SAM" id="MobiDB-lite"/>
    </source>
</evidence>
<protein>
    <submittedName>
        <fullName evidence="5">FGE-sulfatase domain-containing protein</fullName>
    </submittedName>
</protein>
<dbReference type="Proteomes" id="UP000095280">
    <property type="component" value="Unplaced"/>
</dbReference>
<evidence type="ECO:0000313" key="5">
    <source>
        <dbReference type="WBParaSite" id="maker-unitig_34452-snap-gene-0.2-mRNA-1"/>
    </source>
</evidence>
<evidence type="ECO:0000259" key="3">
    <source>
        <dbReference type="Pfam" id="PF03781"/>
    </source>
</evidence>
<dbReference type="WBParaSite" id="maker-unitig_34452-snap-gene-0.2-mRNA-1">
    <property type="protein sequence ID" value="maker-unitig_34452-snap-gene-0.2-mRNA-1"/>
    <property type="gene ID" value="maker-unitig_34452-snap-gene-0.2"/>
</dbReference>
<feature type="region of interest" description="Disordered" evidence="2">
    <location>
        <begin position="221"/>
        <end position="247"/>
    </location>
</feature>
<dbReference type="PANTHER" id="PTHR23150:SF19">
    <property type="entry name" value="FORMYLGLYCINE-GENERATING ENZYME"/>
    <property type="match status" value="1"/>
</dbReference>
<reference evidence="5" key="1">
    <citation type="submission" date="2016-11" db="UniProtKB">
        <authorList>
            <consortium name="WormBaseParasite"/>
        </authorList>
    </citation>
    <scope>IDENTIFICATION</scope>
</reference>
<dbReference type="InterPro" id="IPR042095">
    <property type="entry name" value="SUMF_sf"/>
</dbReference>
<accession>A0A1I8FH28</accession>
<dbReference type="InterPro" id="IPR051043">
    <property type="entry name" value="Sulfatase_Mod_Factor_Kinase"/>
</dbReference>
<dbReference type="AlphaFoldDB" id="A0A1I8FH28"/>
<feature type="domain" description="Sulfatase-modifying factor enzyme-like" evidence="3">
    <location>
        <begin position="86"/>
        <end position="353"/>
    </location>
</feature>
<dbReference type="Pfam" id="PF03781">
    <property type="entry name" value="FGE-sulfatase"/>
    <property type="match status" value="1"/>
</dbReference>
<dbReference type="Gene3D" id="3.90.1580.10">
    <property type="entry name" value="paralog of FGE (formylglycine-generating enzyme)"/>
    <property type="match status" value="1"/>
</dbReference>
<evidence type="ECO:0000313" key="4">
    <source>
        <dbReference type="Proteomes" id="UP000095280"/>
    </source>
</evidence>
<proteinExistence type="inferred from homology"/>
<dbReference type="GO" id="GO:0005783">
    <property type="term" value="C:endoplasmic reticulum"/>
    <property type="evidence" value="ECO:0007669"/>
    <property type="project" value="TreeGrafter"/>
</dbReference>
<dbReference type="SUPFAM" id="SSF56436">
    <property type="entry name" value="C-type lectin-like"/>
    <property type="match status" value="1"/>
</dbReference>
<organism evidence="4 5">
    <name type="scientific">Macrostomum lignano</name>
    <dbReference type="NCBI Taxonomy" id="282301"/>
    <lineage>
        <taxon>Eukaryota</taxon>
        <taxon>Metazoa</taxon>
        <taxon>Spiralia</taxon>
        <taxon>Lophotrochozoa</taxon>
        <taxon>Platyhelminthes</taxon>
        <taxon>Rhabditophora</taxon>
        <taxon>Macrostomorpha</taxon>
        <taxon>Macrostomida</taxon>
        <taxon>Macrostomidae</taxon>
        <taxon>Macrostomum</taxon>
    </lineage>
</organism>
<evidence type="ECO:0000256" key="1">
    <source>
        <dbReference type="ARBA" id="ARBA00005310"/>
    </source>
</evidence>
<keyword evidence="4" id="KW-1185">Reference proteome</keyword>
<dbReference type="InterPro" id="IPR005532">
    <property type="entry name" value="SUMF_dom"/>
</dbReference>
<dbReference type="InterPro" id="IPR016187">
    <property type="entry name" value="CTDL_fold"/>
</dbReference>
<comment type="similarity">
    <text evidence="1">Belongs to the sulfatase-modifying factor family.</text>
</comment>
<dbReference type="GO" id="GO:0120147">
    <property type="term" value="F:formylglycine-generating oxidase activity"/>
    <property type="evidence" value="ECO:0007669"/>
    <property type="project" value="TreeGrafter"/>
</dbReference>
<dbReference type="PANTHER" id="PTHR23150">
    <property type="entry name" value="SULFATASE MODIFYING FACTOR 1, 2"/>
    <property type="match status" value="1"/>
</dbReference>
<sequence>STRGPPVPGHDLIFISGLRSHTDAMSATQILIGFVAMVTLTGLVGADCGCALGPRGASVCPAVSASIDAWASPSIENDRLVGFSVAMATVPAGQYTVGTDSPQLPSDGESPARLVRFRRPFRLDTAAVTRGQFAQFVRATGHRTDAETAGESFVPDILVDAETFSDPVVVPGRVANAPWWLPVRGATWRRPADSRFRHPAVHVSWRDADAYCRWQGKRAHRGRMGGGLPGRPVRPPVPVGQRAEAGGGRHRMNIWQGEFPRLNTADDGYVDAYGPQNSFGLYNMVGNVWEWTASRWDRNGAPDELPQRPAASDEMTKKGGSFMCHKLLLSLQVRARSQNTADTSSANIGFRCAIDVA</sequence>
<name>A0A1I8FH28_9PLAT</name>